<dbReference type="HOGENOM" id="CLU_479585_0_0_6"/>
<organism evidence="1 2">
    <name type="scientific">Cardiobacterium hominis (strain ATCC 15826 / DSM 8339 / NCTC 10426 / 6573)</name>
    <dbReference type="NCBI Taxonomy" id="638300"/>
    <lineage>
        <taxon>Bacteria</taxon>
        <taxon>Pseudomonadati</taxon>
        <taxon>Pseudomonadota</taxon>
        <taxon>Gammaproteobacteria</taxon>
        <taxon>Cardiobacteriales</taxon>
        <taxon>Cardiobacteriaceae</taxon>
        <taxon>Cardiobacterium</taxon>
    </lineage>
</organism>
<dbReference type="EMBL" id="ACKY01000037">
    <property type="protein sequence ID" value="EEV89056.1"/>
    <property type="molecule type" value="Genomic_DNA"/>
</dbReference>
<comment type="caution">
    <text evidence="1">The sequence shown here is derived from an EMBL/GenBank/DDBJ whole genome shotgun (WGS) entry which is preliminary data.</text>
</comment>
<evidence type="ECO:0000313" key="2">
    <source>
        <dbReference type="Proteomes" id="UP000004870"/>
    </source>
</evidence>
<accession>C8N8K7</accession>
<proteinExistence type="predicted"/>
<reference evidence="1 2" key="1">
    <citation type="submission" date="2009-08" db="EMBL/GenBank/DDBJ databases">
        <authorList>
            <person name="Qin X."/>
            <person name="Bachman B."/>
            <person name="Battles P."/>
            <person name="Bell A."/>
            <person name="Bess C."/>
            <person name="Bickham C."/>
            <person name="Chaboub L."/>
            <person name="Chen D."/>
            <person name="Coyle M."/>
            <person name="Deiros D.R."/>
            <person name="Dinh H."/>
            <person name="Forbes L."/>
            <person name="Fowler G."/>
            <person name="Francisco L."/>
            <person name="Fu Q."/>
            <person name="Gubbala S."/>
            <person name="Hale W."/>
            <person name="Han Y."/>
            <person name="Hemphill L."/>
            <person name="Highlander S.K."/>
            <person name="Hirani K."/>
            <person name="Hogues M."/>
            <person name="Jackson L."/>
            <person name="Jakkamsetti A."/>
            <person name="Javaid M."/>
            <person name="Jiang H."/>
            <person name="Korchina V."/>
            <person name="Kovar C."/>
            <person name="Lara F."/>
            <person name="Lee S."/>
            <person name="Mata R."/>
            <person name="Mathew T."/>
            <person name="Moen C."/>
            <person name="Morales K."/>
            <person name="Munidasa M."/>
            <person name="Nazareth L."/>
            <person name="Ngo R."/>
            <person name="Nguyen L."/>
            <person name="Okwuonu G."/>
            <person name="Ongeri F."/>
            <person name="Patil S."/>
            <person name="Petrosino J."/>
            <person name="Pham C."/>
            <person name="Pham P."/>
            <person name="Pu L.-L."/>
            <person name="Puazo M."/>
            <person name="Raj R."/>
            <person name="Reid J."/>
            <person name="Rouhana J."/>
            <person name="Saada N."/>
            <person name="Shang Y."/>
            <person name="Simmons D."/>
            <person name="Thornton R."/>
            <person name="Warren J."/>
            <person name="Weissenberger G."/>
            <person name="Zhang J."/>
            <person name="Zhang L."/>
            <person name="Zhou C."/>
            <person name="Zhu D."/>
            <person name="Muzny D."/>
            <person name="Worley K."/>
            <person name="Gibbs R."/>
        </authorList>
    </citation>
    <scope>NUCLEOTIDE SEQUENCE [LARGE SCALE GENOMIC DNA]</scope>
    <source>
        <strain evidence="2">ATCC 15826 / DSM 8339 / NCTC 10426 / 6573</strain>
    </source>
</reference>
<dbReference type="AlphaFoldDB" id="C8N8K7"/>
<evidence type="ECO:0000313" key="1">
    <source>
        <dbReference type="EMBL" id="EEV89056.1"/>
    </source>
</evidence>
<name>C8N8K7_CARH6</name>
<keyword evidence="2" id="KW-1185">Reference proteome</keyword>
<dbReference type="Proteomes" id="UP000004870">
    <property type="component" value="Unassembled WGS sequence"/>
</dbReference>
<gene>
    <name evidence="1" type="ORF">HMPREF0198_0834</name>
</gene>
<protein>
    <submittedName>
        <fullName evidence="1">Uncharacterized protein</fullName>
    </submittedName>
</protein>
<sequence length="568" mass="67292">MSHLEIMEEEKRKFVLSLIDKPLDISDSDIKKYIPGVLGRELFLLRKYISYSLANKKHLFTKGVKSIGCKTYILNNGEEKLIDNAKIIENEYRERIKDDLVKNNLPLWYQLSYQDKCNLYAFYAFSEFVSYILLGVIEYDSNYEGCKKYKLNKELLKSYKMIWFARYFTKQSHFSDVIFRNEIGRKLIHRDSYLFQDFVDIVLDKYISFHPLYTKFLDSADNVIFSDIRRLAEIVSFFSLQHDVKDINNTQPIISRDKLYEFGFSEDEIKYLFKKLDDFEVHENDRIVTELDNKLIRLNNINLKFAIKTISSKYLTNMDKIGSWFEGDYLLEYLKNKLDSNRFIVTNGINDPKEKYDADIIIYDRSSNLIYFCQIKHRIATIHPFFKDEFNEYCRNESLNHGIDQLCSLRSKALTDKVKERLISRLGKKIVNKLDMAKNCRFILIHSIENLDMCTKNGISMYEWNTFRNILQGKFSSFKVLSKDANLNCIYYSNKLLDFSDIVSVQDYLIKNLQKIYDDSLSTNLGPAEEWEILNGARALFMFNTSISCMNRPFLTYKWISWEIPLII</sequence>